<sequence>MIQARRLLLALAVASTSSLSVPAWALGIGEVHVQSALSQPLRAQIPLSDVGDLGAGEVLVRLASAEDYLKAGIERSQFLGDLQFSPELRAAGGSVIRVTSRQPVREPYLNLLLEVTWPNGRQLREFNLLLDPPSYSFQAPVASPVVASTVRQAVSAPASVPAPQQAPANSSGPQLGSQYQTRENDRLWDIARAIRGPQATPQQAMLAIQRLNPQAFDGGNINRLKRNQTLQLPTAEQMQQHSASEALAQVEQQHQSWRAPSAPAQMDATRRTAAAAAPASVAKGDTLSLVGASTAKGAADAAQGKDQAGTSKALKEQLALTQEGLDQARREREELNSRIADLQSQLDKLQRLVQLKDSHLAQLQARLAEADRVAQSAKQLTQKEAAQTN</sequence>
<dbReference type="Proteomes" id="UP000557193">
    <property type="component" value="Unassembled WGS sequence"/>
</dbReference>
<name>A0A7X0BPV4_9PSED</name>
<dbReference type="RefSeq" id="WP_184680798.1">
    <property type="nucleotide sequence ID" value="NZ_JACHLL010000001.1"/>
</dbReference>
<feature type="compositionally biased region" description="Low complexity" evidence="2">
    <location>
        <begin position="158"/>
        <end position="174"/>
    </location>
</feature>
<evidence type="ECO:0000256" key="3">
    <source>
        <dbReference type="SAM" id="SignalP"/>
    </source>
</evidence>
<keyword evidence="6" id="KW-1185">Reference proteome</keyword>
<dbReference type="EMBL" id="JACHLL010000001">
    <property type="protein sequence ID" value="MBB6340647.1"/>
    <property type="molecule type" value="Genomic_DNA"/>
</dbReference>
<dbReference type="InterPro" id="IPR057840">
    <property type="entry name" value="FimV_N"/>
</dbReference>
<evidence type="ECO:0000313" key="6">
    <source>
        <dbReference type="Proteomes" id="UP000557193"/>
    </source>
</evidence>
<feature type="domain" description="FimV N-terminal" evidence="4">
    <location>
        <begin position="26"/>
        <end position="133"/>
    </location>
</feature>
<keyword evidence="1" id="KW-0175">Coiled coil</keyword>
<protein>
    <submittedName>
        <fullName evidence="5">FimV-like protein</fullName>
    </submittedName>
</protein>
<evidence type="ECO:0000313" key="5">
    <source>
        <dbReference type="EMBL" id="MBB6340647.1"/>
    </source>
</evidence>
<feature type="region of interest" description="Disordered" evidence="2">
    <location>
        <begin position="253"/>
        <end position="278"/>
    </location>
</feature>
<feature type="chain" id="PRO_5031451121" evidence="3">
    <location>
        <begin position="26"/>
        <end position="389"/>
    </location>
</feature>
<accession>A0A7X0BPV4</accession>
<organism evidence="5 6">
    <name type="scientific">Pseudomonas fluvialis</name>
    <dbReference type="NCBI Taxonomy" id="1793966"/>
    <lineage>
        <taxon>Bacteria</taxon>
        <taxon>Pseudomonadati</taxon>
        <taxon>Pseudomonadota</taxon>
        <taxon>Gammaproteobacteria</taxon>
        <taxon>Pseudomonadales</taxon>
        <taxon>Pseudomonadaceae</taxon>
        <taxon>Pseudomonas</taxon>
    </lineage>
</organism>
<proteinExistence type="predicted"/>
<reference evidence="5 6" key="1">
    <citation type="submission" date="2020-08" db="EMBL/GenBank/DDBJ databases">
        <title>Functional genomics of gut bacteria from endangered species of beetles.</title>
        <authorList>
            <person name="Carlos-Shanley C."/>
        </authorList>
    </citation>
    <scope>NUCLEOTIDE SEQUENCE [LARGE SCALE GENOMIC DNA]</scope>
    <source>
        <strain evidence="5 6">S00202</strain>
    </source>
</reference>
<feature type="coiled-coil region" evidence="1">
    <location>
        <begin position="311"/>
        <end position="380"/>
    </location>
</feature>
<evidence type="ECO:0000259" key="4">
    <source>
        <dbReference type="Pfam" id="PF25800"/>
    </source>
</evidence>
<dbReference type="Pfam" id="PF25800">
    <property type="entry name" value="FimV_N"/>
    <property type="match status" value="1"/>
</dbReference>
<comment type="caution">
    <text evidence="5">The sequence shown here is derived from an EMBL/GenBank/DDBJ whole genome shotgun (WGS) entry which is preliminary data.</text>
</comment>
<keyword evidence="3" id="KW-0732">Signal</keyword>
<dbReference type="InterPro" id="IPR020012">
    <property type="entry name" value="LysM_FimV"/>
</dbReference>
<dbReference type="AlphaFoldDB" id="A0A7X0BPV4"/>
<feature type="signal peptide" evidence="3">
    <location>
        <begin position="1"/>
        <end position="25"/>
    </location>
</feature>
<gene>
    <name evidence="5" type="ORF">HNP49_000797</name>
</gene>
<evidence type="ECO:0000256" key="1">
    <source>
        <dbReference type="SAM" id="Coils"/>
    </source>
</evidence>
<feature type="region of interest" description="Disordered" evidence="2">
    <location>
        <begin position="158"/>
        <end position="180"/>
    </location>
</feature>
<evidence type="ECO:0000256" key="2">
    <source>
        <dbReference type="SAM" id="MobiDB-lite"/>
    </source>
</evidence>
<dbReference type="NCBIfam" id="TIGR03505">
    <property type="entry name" value="FimV_core"/>
    <property type="match status" value="1"/>
</dbReference>